<keyword evidence="3" id="KW-1185">Reference proteome</keyword>
<name>A0A409YX05_9AGAR</name>
<dbReference type="Pfam" id="PF20231">
    <property type="entry name" value="DUF6589"/>
    <property type="match status" value="1"/>
</dbReference>
<sequence length="299" mass="33833">MPTNKPRIILSGLHFNTTDSDDEDIEDIALSSPDRVHQSSPTLSSLDEYQNLSFNELHDLPEDGNLSDTSYYPVSTPTPRAPALTDIKKAAMVLDYMHSNFSHFSLFIFLHTLFHNSLSEAGTTTQPMETDSKVSKSNTPQAKVKKSANMFLSEGRHLDLMEYWWDKEGGSTHGRNARMQKWVISKAEVLCAKEASYITDWAWNGSCRKKLHELACFASCIPEITDLAAIPPTKTEEYYLPTFDQEQGSTRENMIVLKHYFQKVLKMLPEAFEKSMVLVLGDRLTTAQDWAAQDQQAVD</sequence>
<reference evidence="2 3" key="1">
    <citation type="journal article" date="2018" name="Evol. Lett.">
        <title>Horizontal gene cluster transfer increased hallucinogenic mushroom diversity.</title>
        <authorList>
            <person name="Reynolds H.T."/>
            <person name="Vijayakumar V."/>
            <person name="Gluck-Thaler E."/>
            <person name="Korotkin H.B."/>
            <person name="Matheny P.B."/>
            <person name="Slot J.C."/>
        </authorList>
    </citation>
    <scope>NUCLEOTIDE SEQUENCE [LARGE SCALE GENOMIC DNA]</scope>
    <source>
        <strain evidence="2 3">2629</strain>
    </source>
</reference>
<dbReference type="AlphaFoldDB" id="A0A409YX05"/>
<dbReference type="STRING" id="181874.A0A409YX05"/>
<evidence type="ECO:0000313" key="2">
    <source>
        <dbReference type="EMBL" id="PPR07519.1"/>
    </source>
</evidence>
<dbReference type="InParanoid" id="A0A409YX05"/>
<protein>
    <recommendedName>
        <fullName evidence="1">DUF6589 domain-containing protein</fullName>
    </recommendedName>
</protein>
<organism evidence="2 3">
    <name type="scientific">Panaeolus cyanescens</name>
    <dbReference type="NCBI Taxonomy" id="181874"/>
    <lineage>
        <taxon>Eukaryota</taxon>
        <taxon>Fungi</taxon>
        <taxon>Dikarya</taxon>
        <taxon>Basidiomycota</taxon>
        <taxon>Agaricomycotina</taxon>
        <taxon>Agaricomycetes</taxon>
        <taxon>Agaricomycetidae</taxon>
        <taxon>Agaricales</taxon>
        <taxon>Agaricineae</taxon>
        <taxon>Galeropsidaceae</taxon>
        <taxon>Panaeolus</taxon>
    </lineage>
</organism>
<accession>A0A409YX05</accession>
<evidence type="ECO:0000259" key="1">
    <source>
        <dbReference type="Pfam" id="PF20231"/>
    </source>
</evidence>
<comment type="caution">
    <text evidence="2">The sequence shown here is derived from an EMBL/GenBank/DDBJ whole genome shotgun (WGS) entry which is preliminary data.</text>
</comment>
<gene>
    <name evidence="2" type="ORF">CVT24_006875</name>
</gene>
<dbReference type="EMBL" id="NHTK01000438">
    <property type="protein sequence ID" value="PPR07519.1"/>
    <property type="molecule type" value="Genomic_DNA"/>
</dbReference>
<dbReference type="Proteomes" id="UP000284842">
    <property type="component" value="Unassembled WGS sequence"/>
</dbReference>
<evidence type="ECO:0000313" key="3">
    <source>
        <dbReference type="Proteomes" id="UP000284842"/>
    </source>
</evidence>
<dbReference type="OrthoDB" id="3013708at2759"/>
<dbReference type="InterPro" id="IPR046496">
    <property type="entry name" value="DUF6589"/>
</dbReference>
<feature type="domain" description="DUF6589" evidence="1">
    <location>
        <begin position="222"/>
        <end position="298"/>
    </location>
</feature>
<proteinExistence type="predicted"/>